<reference evidence="2" key="1">
    <citation type="journal article" date="2019" name="Int. J. Syst. Evol. Microbiol.">
        <title>The Global Catalogue of Microorganisms (GCM) 10K type strain sequencing project: providing services to taxonomists for standard genome sequencing and annotation.</title>
        <authorList>
            <consortium name="The Broad Institute Genomics Platform"/>
            <consortium name="The Broad Institute Genome Sequencing Center for Infectious Disease"/>
            <person name="Wu L."/>
            <person name="Ma J."/>
        </authorList>
    </citation>
    <scope>NUCLEOTIDE SEQUENCE [LARGE SCALE GENOMIC DNA]</scope>
    <source>
        <strain evidence="2">JCM 17551</strain>
    </source>
</reference>
<proteinExistence type="predicted"/>
<organism evidence="1 2">
    <name type="scientific">Litoribacillus peritrichatus</name>
    <dbReference type="NCBI Taxonomy" id="718191"/>
    <lineage>
        <taxon>Bacteria</taxon>
        <taxon>Pseudomonadati</taxon>
        <taxon>Pseudomonadota</taxon>
        <taxon>Gammaproteobacteria</taxon>
        <taxon>Oceanospirillales</taxon>
        <taxon>Oceanospirillaceae</taxon>
        <taxon>Litoribacillus</taxon>
    </lineage>
</organism>
<dbReference type="Proteomes" id="UP001501565">
    <property type="component" value="Unassembled WGS sequence"/>
</dbReference>
<dbReference type="EMBL" id="BAABBN010000017">
    <property type="protein sequence ID" value="GAA3944228.1"/>
    <property type="molecule type" value="Genomic_DNA"/>
</dbReference>
<accession>A0ABP7NDS7</accession>
<dbReference type="InterPro" id="IPR029058">
    <property type="entry name" value="AB_hydrolase_fold"/>
</dbReference>
<dbReference type="SUPFAM" id="SSF53474">
    <property type="entry name" value="alpha/beta-Hydrolases"/>
    <property type="match status" value="1"/>
</dbReference>
<name>A0ABP7NDS7_9GAMM</name>
<evidence type="ECO:0008006" key="3">
    <source>
        <dbReference type="Google" id="ProtNLM"/>
    </source>
</evidence>
<protein>
    <recommendedName>
        <fullName evidence="3">Alpha/beta hydrolase</fullName>
    </recommendedName>
</protein>
<evidence type="ECO:0000313" key="2">
    <source>
        <dbReference type="Proteomes" id="UP001501565"/>
    </source>
</evidence>
<sequence length="193" mass="22074">MGANITLLAAAKSPTLFSELILIEPVMVSRFHAFLFRYAPQSWLQKQEPVASALAAPTSWSTPELAYQHFRGHPAYKRMPDQTLKTMLKGLIDNHQGKTSLVYPKDWEIHNYLQVRPILNAFQTLKTPTVFIRGKSSLFVHDKSWQAMLRMKPDTLCFREMEYGHLLPLEAPGLTRQLIFSGLTKLRQAHSEP</sequence>
<evidence type="ECO:0000313" key="1">
    <source>
        <dbReference type="EMBL" id="GAA3944228.1"/>
    </source>
</evidence>
<gene>
    <name evidence="1" type="ORF">GCM10022277_44940</name>
</gene>
<keyword evidence="2" id="KW-1185">Reference proteome</keyword>
<dbReference type="Gene3D" id="3.40.50.1820">
    <property type="entry name" value="alpha/beta hydrolase"/>
    <property type="match status" value="1"/>
</dbReference>
<comment type="caution">
    <text evidence="1">The sequence shown here is derived from an EMBL/GenBank/DDBJ whole genome shotgun (WGS) entry which is preliminary data.</text>
</comment>